<organism evidence="3">
    <name type="scientific">Bradyrhizobium barranii subsp. barranii</name>
    <dbReference type="NCBI Taxonomy" id="2823807"/>
    <lineage>
        <taxon>Bacteria</taxon>
        <taxon>Pseudomonadati</taxon>
        <taxon>Pseudomonadota</taxon>
        <taxon>Alphaproteobacteria</taxon>
        <taxon>Hyphomicrobiales</taxon>
        <taxon>Nitrobacteraceae</taxon>
        <taxon>Bradyrhizobium</taxon>
        <taxon>Bradyrhizobium barranii</taxon>
    </lineage>
</organism>
<dbReference type="PANTHER" id="PTHR33498">
    <property type="entry name" value="TRANSPOSASE FOR INSERTION SEQUENCE ELEMENT IS1557"/>
    <property type="match status" value="1"/>
</dbReference>
<feature type="region of interest" description="Disordered" evidence="1">
    <location>
        <begin position="257"/>
        <end position="285"/>
    </location>
</feature>
<feature type="domain" description="Transposase IS204/IS1001/IS1096/IS1165 DDE" evidence="2">
    <location>
        <begin position="31"/>
        <end position="128"/>
    </location>
</feature>
<dbReference type="AlphaFoldDB" id="A0A939MG78"/>
<dbReference type="Pfam" id="PF01610">
    <property type="entry name" value="DDE_Tnp_ISL3"/>
    <property type="match status" value="1"/>
</dbReference>
<evidence type="ECO:0000256" key="1">
    <source>
        <dbReference type="SAM" id="MobiDB-lite"/>
    </source>
</evidence>
<reference evidence="3" key="1">
    <citation type="submission" date="2021-03" db="EMBL/GenBank/DDBJ databases">
        <title>Whole Genome Sequence of Bradyrhizobium sp. Strain 144S4.</title>
        <authorList>
            <person name="Bromfield E.S.P."/>
            <person name="Cloutier S."/>
        </authorList>
    </citation>
    <scope>NUCLEOTIDE SEQUENCE [LARGE SCALE GENOMIC DNA]</scope>
    <source>
        <strain evidence="3">144S4</strain>
    </source>
</reference>
<dbReference type="Gene3D" id="1.10.10.60">
    <property type="entry name" value="Homeodomain-like"/>
    <property type="match status" value="1"/>
</dbReference>
<proteinExistence type="predicted"/>
<evidence type="ECO:0000313" key="3">
    <source>
        <dbReference type="EMBL" id="MBO1869356.1"/>
    </source>
</evidence>
<name>A0A939MG78_9BRAD</name>
<dbReference type="InterPro" id="IPR002560">
    <property type="entry name" value="Transposase_DDE"/>
</dbReference>
<sequence length="285" mass="32851">MQRLGMPISNDTILRVLKRDAQVDPPAPRVIGIDDWSRRKTWRYGTIMVDLERGSVVDILEDRSVRSAAIWLRKNPSIEVVTRDRCGLYGQAVREGAPQAIQIADRFHLVQNLRLAIEEQMSTTGRTTGRSILSEEDSIDAAVYRRRARLAHRRSREDVFAAIHALRDKGFSYSEIERRTGYKRRTVAKWLTFKAPPDRRRATLTPTSPRYFEEFLARCWKDGNRCGRHLFHDVKRRGYTGSFSNLERLLGAWRRADKPASNEPPPSAFNLGPVRESPVKNLRAR</sequence>
<gene>
    <name evidence="3" type="ORF">J4G43_54330</name>
</gene>
<dbReference type="InterPro" id="IPR047951">
    <property type="entry name" value="Transpos_ISL3"/>
</dbReference>
<accession>A0A939MG78</accession>
<comment type="caution">
    <text evidence="3">The sequence shown here is derived from an EMBL/GenBank/DDBJ whole genome shotgun (WGS) entry which is preliminary data.</text>
</comment>
<dbReference type="PANTHER" id="PTHR33498:SF1">
    <property type="entry name" value="TRANSPOSASE FOR INSERTION SEQUENCE ELEMENT IS1557"/>
    <property type="match status" value="1"/>
</dbReference>
<evidence type="ECO:0000259" key="2">
    <source>
        <dbReference type="Pfam" id="PF01610"/>
    </source>
</evidence>
<protein>
    <submittedName>
        <fullName evidence="3">Transposase</fullName>
    </submittedName>
</protein>
<dbReference type="EMBL" id="JAGEMI010000004">
    <property type="protein sequence ID" value="MBO1869356.1"/>
    <property type="molecule type" value="Genomic_DNA"/>
</dbReference>